<dbReference type="EMBL" id="UOEO01000237">
    <property type="protein sequence ID" value="VAW23471.1"/>
    <property type="molecule type" value="Genomic_DNA"/>
</dbReference>
<dbReference type="SFLD" id="SFLDS00003">
    <property type="entry name" value="Haloacid_Dehalogenase"/>
    <property type="match status" value="1"/>
</dbReference>
<keyword evidence="7 11" id="KW-0378">Hydrolase</keyword>
<protein>
    <recommendedName>
        <fullName evidence="4">phosphoserine phosphatase</fullName>
        <ecNumber evidence="4">3.1.3.3</ecNumber>
    </recommendedName>
    <alternativeName>
        <fullName evidence="10">O-phosphoserine phosphohydrolase</fullName>
    </alternativeName>
</protein>
<dbReference type="InterPro" id="IPR004469">
    <property type="entry name" value="PSP"/>
</dbReference>
<dbReference type="SFLD" id="SFLDF00029">
    <property type="entry name" value="phosphoserine_phosphatase"/>
    <property type="match status" value="1"/>
</dbReference>
<sequence length="291" mass="31395">MSVLCLVANPAEPELSHKIVAAIHAETGGEINWLAQSVACEIISPKAKNPIEIAHETISNMAVDAVLLPKSGRRKKLLIADMDSTMINEECIDELAASLDLREKISAITASAMRGELDFNQALAVRVALLKGLARKTLEQVRREQITLAPGGRVLVQTMKAHGAHTALISGGFSFFADYFAKRIGFDHATANELEFDQNDNLTGAVIPPIVNSSSKARRLDELARQENISLFQTIAVGDGANDLDMLKKAGIGVALHAKPSVAAAAPFRIEHGDLSALLYMQGYSEEDFVR</sequence>
<dbReference type="GO" id="GO:0036424">
    <property type="term" value="F:L-phosphoserine phosphatase activity"/>
    <property type="evidence" value="ECO:0007669"/>
    <property type="project" value="InterPro"/>
</dbReference>
<evidence type="ECO:0000256" key="8">
    <source>
        <dbReference type="ARBA" id="ARBA00022842"/>
    </source>
</evidence>
<dbReference type="Pfam" id="PF12710">
    <property type="entry name" value="HAD"/>
    <property type="match status" value="1"/>
</dbReference>
<dbReference type="NCBIfam" id="TIGR00338">
    <property type="entry name" value="serB"/>
    <property type="match status" value="1"/>
</dbReference>
<dbReference type="AlphaFoldDB" id="A0A3B0TXH3"/>
<dbReference type="InterPro" id="IPR023214">
    <property type="entry name" value="HAD_sf"/>
</dbReference>
<evidence type="ECO:0000256" key="4">
    <source>
        <dbReference type="ARBA" id="ARBA00012640"/>
    </source>
</evidence>
<dbReference type="GO" id="GO:0000287">
    <property type="term" value="F:magnesium ion binding"/>
    <property type="evidence" value="ECO:0007669"/>
    <property type="project" value="TreeGrafter"/>
</dbReference>
<dbReference type="PANTHER" id="PTHR43344">
    <property type="entry name" value="PHOSPHOSERINE PHOSPHATASE"/>
    <property type="match status" value="1"/>
</dbReference>
<keyword evidence="6" id="KW-0479">Metal-binding</keyword>
<evidence type="ECO:0000256" key="6">
    <source>
        <dbReference type="ARBA" id="ARBA00022723"/>
    </source>
</evidence>
<comment type="cofactor">
    <cofactor evidence="1">
        <name>Mg(2+)</name>
        <dbReference type="ChEBI" id="CHEBI:18420"/>
    </cofactor>
</comment>
<dbReference type="EC" id="3.1.3.3" evidence="4"/>
<dbReference type="SUPFAM" id="SSF56784">
    <property type="entry name" value="HAD-like"/>
    <property type="match status" value="1"/>
</dbReference>
<dbReference type="SFLD" id="SFLDG01137">
    <property type="entry name" value="C1.6.1:_Phosphoserine_Phosphat"/>
    <property type="match status" value="1"/>
</dbReference>
<evidence type="ECO:0000256" key="10">
    <source>
        <dbReference type="ARBA" id="ARBA00031693"/>
    </source>
</evidence>
<evidence type="ECO:0000256" key="9">
    <source>
        <dbReference type="ARBA" id="ARBA00023299"/>
    </source>
</evidence>
<evidence type="ECO:0000256" key="5">
    <source>
        <dbReference type="ARBA" id="ARBA00022605"/>
    </source>
</evidence>
<keyword evidence="8" id="KW-0460">Magnesium</keyword>
<dbReference type="GO" id="GO:0006564">
    <property type="term" value="P:L-serine biosynthetic process"/>
    <property type="evidence" value="ECO:0007669"/>
    <property type="project" value="UniProtKB-KW"/>
</dbReference>
<evidence type="ECO:0000313" key="11">
    <source>
        <dbReference type="EMBL" id="VAW23471.1"/>
    </source>
</evidence>
<keyword evidence="9" id="KW-0718">Serine biosynthesis</keyword>
<dbReference type="InterPro" id="IPR050582">
    <property type="entry name" value="HAD-like_SerB"/>
</dbReference>
<evidence type="ECO:0000256" key="1">
    <source>
        <dbReference type="ARBA" id="ARBA00001946"/>
    </source>
</evidence>
<dbReference type="InterPro" id="IPR036412">
    <property type="entry name" value="HAD-like_sf"/>
</dbReference>
<comment type="similarity">
    <text evidence="3">Belongs to the HAD-like hydrolase superfamily. SerB family.</text>
</comment>
<evidence type="ECO:0000256" key="2">
    <source>
        <dbReference type="ARBA" id="ARBA00005135"/>
    </source>
</evidence>
<dbReference type="GO" id="GO:0005737">
    <property type="term" value="C:cytoplasm"/>
    <property type="evidence" value="ECO:0007669"/>
    <property type="project" value="TreeGrafter"/>
</dbReference>
<name>A0A3B0TXH3_9ZZZZ</name>
<reference evidence="11" key="1">
    <citation type="submission" date="2018-06" db="EMBL/GenBank/DDBJ databases">
        <authorList>
            <person name="Zhirakovskaya E."/>
        </authorList>
    </citation>
    <scope>NUCLEOTIDE SEQUENCE</scope>
</reference>
<gene>
    <name evidence="11" type="ORF">MNBD_ALPHA12-563</name>
</gene>
<proteinExistence type="inferred from homology"/>
<evidence type="ECO:0000256" key="3">
    <source>
        <dbReference type="ARBA" id="ARBA00009184"/>
    </source>
</evidence>
<dbReference type="NCBIfam" id="TIGR01488">
    <property type="entry name" value="HAD-SF-IB"/>
    <property type="match status" value="1"/>
</dbReference>
<organism evidence="11">
    <name type="scientific">hydrothermal vent metagenome</name>
    <dbReference type="NCBI Taxonomy" id="652676"/>
    <lineage>
        <taxon>unclassified sequences</taxon>
        <taxon>metagenomes</taxon>
        <taxon>ecological metagenomes</taxon>
    </lineage>
</organism>
<dbReference type="PANTHER" id="PTHR43344:SF2">
    <property type="entry name" value="PHOSPHOSERINE PHOSPHATASE"/>
    <property type="match status" value="1"/>
</dbReference>
<dbReference type="Gene3D" id="3.40.50.1000">
    <property type="entry name" value="HAD superfamily/HAD-like"/>
    <property type="match status" value="1"/>
</dbReference>
<dbReference type="UniPathway" id="UPA00135">
    <property type="reaction ID" value="UER00198"/>
</dbReference>
<keyword evidence="5" id="KW-0028">Amino-acid biosynthesis</keyword>
<accession>A0A3B0TXH3</accession>
<evidence type="ECO:0000256" key="7">
    <source>
        <dbReference type="ARBA" id="ARBA00022801"/>
    </source>
</evidence>
<comment type="pathway">
    <text evidence="2">Amino-acid biosynthesis; L-serine biosynthesis; L-serine from 3-phospho-D-glycerate: step 3/3.</text>
</comment>
<dbReference type="SFLD" id="SFLDG01136">
    <property type="entry name" value="C1.6:_Phosphoserine_Phosphatas"/>
    <property type="match status" value="1"/>
</dbReference>